<evidence type="ECO:0000259" key="3">
    <source>
        <dbReference type="PROSITE" id="PS50048"/>
    </source>
</evidence>
<proteinExistence type="predicted"/>
<evidence type="ECO:0000256" key="1">
    <source>
        <dbReference type="ARBA" id="ARBA00023242"/>
    </source>
</evidence>
<gene>
    <name evidence="4" type="ORF">BT63DRAFT_28460</name>
</gene>
<feature type="region of interest" description="Disordered" evidence="2">
    <location>
        <begin position="306"/>
        <end position="398"/>
    </location>
</feature>
<name>A0A6A6UTG3_9PEZI</name>
<feature type="region of interest" description="Disordered" evidence="2">
    <location>
        <begin position="156"/>
        <end position="188"/>
    </location>
</feature>
<organism evidence="4 5">
    <name type="scientific">Microthyrium microscopicum</name>
    <dbReference type="NCBI Taxonomy" id="703497"/>
    <lineage>
        <taxon>Eukaryota</taxon>
        <taxon>Fungi</taxon>
        <taxon>Dikarya</taxon>
        <taxon>Ascomycota</taxon>
        <taxon>Pezizomycotina</taxon>
        <taxon>Dothideomycetes</taxon>
        <taxon>Dothideomycetes incertae sedis</taxon>
        <taxon>Microthyriales</taxon>
        <taxon>Microthyriaceae</taxon>
        <taxon>Microthyrium</taxon>
    </lineage>
</organism>
<protein>
    <recommendedName>
        <fullName evidence="3">Zn(2)-C6 fungal-type domain-containing protein</fullName>
    </recommendedName>
</protein>
<keyword evidence="1" id="KW-0539">Nucleus</keyword>
<evidence type="ECO:0000313" key="4">
    <source>
        <dbReference type="EMBL" id="KAF2675100.1"/>
    </source>
</evidence>
<feature type="domain" description="Zn(2)-C6 fungal-type" evidence="3">
    <location>
        <begin position="395"/>
        <end position="429"/>
    </location>
</feature>
<dbReference type="InterPro" id="IPR001138">
    <property type="entry name" value="Zn2Cys6_DnaBD"/>
</dbReference>
<dbReference type="EMBL" id="MU004230">
    <property type="protein sequence ID" value="KAF2675100.1"/>
    <property type="molecule type" value="Genomic_DNA"/>
</dbReference>
<feature type="compositionally biased region" description="Low complexity" evidence="2">
    <location>
        <begin position="241"/>
        <end position="253"/>
    </location>
</feature>
<dbReference type="Proteomes" id="UP000799302">
    <property type="component" value="Unassembled WGS sequence"/>
</dbReference>
<dbReference type="InterPro" id="IPR036864">
    <property type="entry name" value="Zn2-C6_fun-type_DNA-bd_sf"/>
</dbReference>
<dbReference type="Pfam" id="PF00172">
    <property type="entry name" value="Zn_clus"/>
    <property type="match status" value="1"/>
</dbReference>
<dbReference type="GO" id="GO:0000981">
    <property type="term" value="F:DNA-binding transcription factor activity, RNA polymerase II-specific"/>
    <property type="evidence" value="ECO:0007669"/>
    <property type="project" value="InterPro"/>
</dbReference>
<dbReference type="CDD" id="cd00067">
    <property type="entry name" value="GAL4"/>
    <property type="match status" value="1"/>
</dbReference>
<dbReference type="SUPFAM" id="SSF57701">
    <property type="entry name" value="Zn2/Cys6 DNA-binding domain"/>
    <property type="match status" value="1"/>
</dbReference>
<feature type="region of interest" description="Disordered" evidence="2">
    <location>
        <begin position="220"/>
        <end position="289"/>
    </location>
</feature>
<evidence type="ECO:0000256" key="2">
    <source>
        <dbReference type="SAM" id="MobiDB-lite"/>
    </source>
</evidence>
<dbReference type="OrthoDB" id="3251668at2759"/>
<reference evidence="4" key="1">
    <citation type="journal article" date="2020" name="Stud. Mycol.">
        <title>101 Dothideomycetes genomes: a test case for predicting lifestyles and emergence of pathogens.</title>
        <authorList>
            <person name="Haridas S."/>
            <person name="Albert R."/>
            <person name="Binder M."/>
            <person name="Bloem J."/>
            <person name="Labutti K."/>
            <person name="Salamov A."/>
            <person name="Andreopoulos B."/>
            <person name="Baker S."/>
            <person name="Barry K."/>
            <person name="Bills G."/>
            <person name="Bluhm B."/>
            <person name="Cannon C."/>
            <person name="Castanera R."/>
            <person name="Culley D."/>
            <person name="Daum C."/>
            <person name="Ezra D."/>
            <person name="Gonzalez J."/>
            <person name="Henrissat B."/>
            <person name="Kuo A."/>
            <person name="Liang C."/>
            <person name="Lipzen A."/>
            <person name="Lutzoni F."/>
            <person name="Magnuson J."/>
            <person name="Mondo S."/>
            <person name="Nolan M."/>
            <person name="Ohm R."/>
            <person name="Pangilinan J."/>
            <person name="Park H.-J."/>
            <person name="Ramirez L."/>
            <person name="Alfaro M."/>
            <person name="Sun H."/>
            <person name="Tritt A."/>
            <person name="Yoshinaga Y."/>
            <person name="Zwiers L.-H."/>
            <person name="Turgeon B."/>
            <person name="Goodwin S."/>
            <person name="Spatafora J."/>
            <person name="Crous P."/>
            <person name="Grigoriev I."/>
        </authorList>
    </citation>
    <scope>NUCLEOTIDE SEQUENCE</scope>
    <source>
        <strain evidence="4">CBS 115976</strain>
    </source>
</reference>
<feature type="compositionally biased region" description="Basic and acidic residues" evidence="2">
    <location>
        <begin position="220"/>
        <end position="231"/>
    </location>
</feature>
<keyword evidence="5" id="KW-1185">Reference proteome</keyword>
<dbReference type="GO" id="GO:0008270">
    <property type="term" value="F:zinc ion binding"/>
    <property type="evidence" value="ECO:0007669"/>
    <property type="project" value="InterPro"/>
</dbReference>
<sequence>MEAPTKGKKSKSQLSGNKATASITCRSLAEFKHHIQFAIEANSNSFIPELTPYQFKFQAPGSLQLTGVTDVVRTGFGLQSNPLSDSLEISIASAFASVEDKKVKQDRQRAVAANIIRVVESIDGYGYYLKHFADTKQLDGYRYRYICRDSYENKDRSANVARRKTTTDQNPEEDKDDEKKSKNKGIFSKPTYDCKGSVRIVFSTAERSITAIYQHLPIHRVEPEAPARRTEQTSATEPRSTKSASKPESASAKGPKTPAKKDFTSQGKKRKRSSKAKPTNVDEDWDYTTQDADLASEQLVSEARGFDPFSSFNNLPTGFSPERSYGNDDYYDQAGLRQSIHGSYGAIQSTAEDEPPKKKSRKKKGVKQSSAATLVEKQSTAGAKKKHTRNKASQTCDGCRKRRRKCDEVHPVCGSCLKGARGIPFDCSFTEES</sequence>
<evidence type="ECO:0000313" key="5">
    <source>
        <dbReference type="Proteomes" id="UP000799302"/>
    </source>
</evidence>
<accession>A0A6A6UTG3</accession>
<dbReference type="AlphaFoldDB" id="A0A6A6UTG3"/>
<dbReference type="PROSITE" id="PS50048">
    <property type="entry name" value="ZN2_CY6_FUNGAL_2"/>
    <property type="match status" value="1"/>
</dbReference>
<dbReference type="Gene3D" id="4.10.240.10">
    <property type="entry name" value="Zn(2)-C6 fungal-type DNA-binding domain"/>
    <property type="match status" value="1"/>
</dbReference>